<name>A0A0G3XJY4_9SPHN</name>
<evidence type="ECO:0000256" key="1">
    <source>
        <dbReference type="SAM" id="SignalP"/>
    </source>
</evidence>
<dbReference type="InterPro" id="IPR021719">
    <property type="entry name" value="Prot_inh_I78"/>
</dbReference>
<dbReference type="KEGG" id="cna:AB433_14385"/>
<dbReference type="Gene3D" id="3.30.10.10">
    <property type="entry name" value="Trypsin Inhibitor V, subunit A"/>
    <property type="match status" value="1"/>
</dbReference>
<organism evidence="2 3">
    <name type="scientific">Croceicoccus naphthovorans</name>
    <dbReference type="NCBI Taxonomy" id="1348774"/>
    <lineage>
        <taxon>Bacteria</taxon>
        <taxon>Pseudomonadati</taxon>
        <taxon>Pseudomonadota</taxon>
        <taxon>Alphaproteobacteria</taxon>
        <taxon>Sphingomonadales</taxon>
        <taxon>Erythrobacteraceae</taxon>
        <taxon>Croceicoccus</taxon>
    </lineage>
</organism>
<reference evidence="2 3" key="1">
    <citation type="submission" date="2015-06" db="EMBL/GenBank/DDBJ databases">
        <authorList>
            <person name="Zeng Y."/>
            <person name="Huang Y."/>
        </authorList>
    </citation>
    <scope>NUCLEOTIDE SEQUENCE [LARGE SCALE GENOMIC DNA]</scope>
    <source>
        <strain evidence="2 3">PQ-2</strain>
    </source>
</reference>
<evidence type="ECO:0008006" key="4">
    <source>
        <dbReference type="Google" id="ProtNLM"/>
    </source>
</evidence>
<protein>
    <recommendedName>
        <fullName evidence="4">Peptidase inhibitor I78</fullName>
    </recommendedName>
</protein>
<keyword evidence="1" id="KW-0732">Signal</keyword>
<accession>A0A0G3XJY4</accession>
<dbReference type="AlphaFoldDB" id="A0A0G3XJY4"/>
<dbReference type="EMBL" id="CP011770">
    <property type="protein sequence ID" value="AKM11875.1"/>
    <property type="molecule type" value="Genomic_DNA"/>
</dbReference>
<feature type="chain" id="PRO_5002561943" description="Peptidase inhibitor I78" evidence="1">
    <location>
        <begin position="21"/>
        <end position="98"/>
    </location>
</feature>
<gene>
    <name evidence="2" type="ORF">AB433_14385</name>
</gene>
<evidence type="ECO:0000313" key="3">
    <source>
        <dbReference type="Proteomes" id="UP000035287"/>
    </source>
</evidence>
<dbReference type="STRING" id="1348774.AB433_14385"/>
<dbReference type="Proteomes" id="UP000035287">
    <property type="component" value="Chromosome"/>
</dbReference>
<sequence>MKVAALIAAPVLLAGCATTASEPVRVPVGGEGTCDATGVQDMLGSTASTATGAELMARSGATILRWVPPRTAVTMDYRANRLTVSYDDNMIIERISCG</sequence>
<keyword evidence="3" id="KW-1185">Reference proteome</keyword>
<dbReference type="Pfam" id="PF11720">
    <property type="entry name" value="Inhibitor_I78"/>
    <property type="match status" value="1"/>
</dbReference>
<proteinExistence type="predicted"/>
<dbReference type="PATRIC" id="fig|1348774.3.peg.3023"/>
<dbReference type="PROSITE" id="PS51257">
    <property type="entry name" value="PROKAR_LIPOPROTEIN"/>
    <property type="match status" value="1"/>
</dbReference>
<evidence type="ECO:0000313" key="2">
    <source>
        <dbReference type="EMBL" id="AKM11875.1"/>
    </source>
</evidence>
<feature type="signal peptide" evidence="1">
    <location>
        <begin position="1"/>
        <end position="20"/>
    </location>
</feature>
<dbReference type="OrthoDB" id="8724542at2"/>